<evidence type="ECO:0000256" key="1">
    <source>
        <dbReference type="SAM" id="MobiDB-lite"/>
    </source>
</evidence>
<keyword evidence="2" id="KW-1133">Transmembrane helix</keyword>
<feature type="compositionally biased region" description="Basic and acidic residues" evidence="1">
    <location>
        <begin position="288"/>
        <end position="299"/>
    </location>
</feature>
<gene>
    <name evidence="3" type="ORF">CTA1_1113</name>
</gene>
<sequence>MQGTLDTGPDVEDGRMAPRSLCANAVAPKVLQVVRPPLGAPPALPLDLVQQPQDGAVLGRVAHAAAGDPERLDAVGPGAVVVVRHGDAADLAGVPERRARPRRGGRPAQRGRPVLQHQEGGRVVELVARDGGRVAVEDGRERLGDGGGDSGVVVVVVVGGIRRGDHGHDGPHLGRPAGVPVLDEPPEPHPPGPVPRVVAREPATVEEEAARVGLGQGRQQVEHLGAEVDGVVGPSVVARAVGEEQPGIGLEAVVVVVVVFVVVVVVIAVADVVDDLPGRPLTDGDEGPDGRDEAAADVHADEAPEEGLLDAADEAVHADGLHEAGAAVEVAPPGLGRAAGHLEHAEHDARGDDGRRARGQPRQQQVDGLLVERQALVRRPAAVLELELPRREGQHGVAEVVVRPGHGRQRVLEVPLVVELVEPGGDLVHPVLPQRALLIRG</sequence>
<feature type="region of interest" description="Disordered" evidence="1">
    <location>
        <begin position="275"/>
        <end position="299"/>
    </location>
</feature>
<keyword evidence="2" id="KW-0472">Membrane</keyword>
<organism evidence="3 4">
    <name type="scientific">Colletotrichum tanaceti</name>
    <dbReference type="NCBI Taxonomy" id="1306861"/>
    <lineage>
        <taxon>Eukaryota</taxon>
        <taxon>Fungi</taxon>
        <taxon>Dikarya</taxon>
        <taxon>Ascomycota</taxon>
        <taxon>Pezizomycotina</taxon>
        <taxon>Sordariomycetes</taxon>
        <taxon>Hypocreomycetidae</taxon>
        <taxon>Glomerellales</taxon>
        <taxon>Glomerellaceae</taxon>
        <taxon>Colletotrichum</taxon>
        <taxon>Colletotrichum destructivum species complex</taxon>
    </lineage>
</organism>
<name>A0A4U6X9U3_9PEZI</name>
<dbReference type="EMBL" id="PJEX01000277">
    <property type="protein sequence ID" value="TKW51849.1"/>
    <property type="molecule type" value="Genomic_DNA"/>
</dbReference>
<feature type="transmembrane region" description="Helical" evidence="2">
    <location>
        <begin position="252"/>
        <end position="273"/>
    </location>
</feature>
<feature type="region of interest" description="Disordered" evidence="1">
    <location>
        <begin position="94"/>
        <end position="117"/>
    </location>
</feature>
<reference evidence="3 4" key="1">
    <citation type="journal article" date="2019" name="PLoS ONE">
        <title>Comparative genome analysis indicates high evolutionary potential of pathogenicity genes in Colletotrichum tanaceti.</title>
        <authorList>
            <person name="Lelwala R.V."/>
            <person name="Korhonen P.K."/>
            <person name="Young N.D."/>
            <person name="Scott J.B."/>
            <person name="Ades P.A."/>
            <person name="Gasser R.B."/>
            <person name="Taylor P.W.J."/>
        </authorList>
    </citation>
    <scope>NUCLEOTIDE SEQUENCE [LARGE SCALE GENOMIC DNA]</scope>
    <source>
        <strain evidence="3">BRIP57314</strain>
    </source>
</reference>
<keyword evidence="2" id="KW-0812">Transmembrane</keyword>
<evidence type="ECO:0000313" key="4">
    <source>
        <dbReference type="Proteomes" id="UP000310108"/>
    </source>
</evidence>
<comment type="caution">
    <text evidence="3">The sequence shown here is derived from an EMBL/GenBank/DDBJ whole genome shotgun (WGS) entry which is preliminary data.</text>
</comment>
<evidence type="ECO:0000313" key="3">
    <source>
        <dbReference type="EMBL" id="TKW51849.1"/>
    </source>
</evidence>
<accession>A0A4U6X9U3</accession>
<proteinExistence type="predicted"/>
<evidence type="ECO:0000256" key="2">
    <source>
        <dbReference type="SAM" id="Phobius"/>
    </source>
</evidence>
<keyword evidence="4" id="KW-1185">Reference proteome</keyword>
<dbReference type="Proteomes" id="UP000310108">
    <property type="component" value="Unassembled WGS sequence"/>
</dbReference>
<protein>
    <submittedName>
        <fullName evidence="3">Uncharacterized protein</fullName>
    </submittedName>
</protein>
<dbReference type="AlphaFoldDB" id="A0A4U6X9U3"/>